<dbReference type="AlphaFoldDB" id="A0AAV3R9L9"/>
<evidence type="ECO:0000256" key="1">
    <source>
        <dbReference type="SAM" id="MobiDB-lite"/>
    </source>
</evidence>
<dbReference type="SUPFAM" id="SSF56219">
    <property type="entry name" value="DNase I-like"/>
    <property type="match status" value="1"/>
</dbReference>
<gene>
    <name evidence="2" type="ORF">LIER_26363</name>
</gene>
<dbReference type="InterPro" id="IPR036691">
    <property type="entry name" value="Endo/exonu/phosph_ase_sf"/>
</dbReference>
<sequence>MCPAPVQAPPAAHLLAHVPVPTVSHRAPAAYDNVPAQSPAHASAPTPAQHTAQKFATAAQAPAPVLAQADHVSHVHAAHSNLHTHARRNSPTSYEANIVPQAKPSTMDKPSYAQAALSFAPFCMAEDTIPQPCLDFQNLKPVACNVAERRNLWVDLRNYAQNSTSWIVMGDFNAIVSGEEQIGGNAPNDVSMADFNQCLLDCNLLDDGFVG</sequence>
<feature type="region of interest" description="Disordered" evidence="1">
    <location>
        <begin position="33"/>
        <end position="52"/>
    </location>
</feature>
<dbReference type="EMBL" id="BAABME010008185">
    <property type="protein sequence ID" value="GAA0172560.1"/>
    <property type="molecule type" value="Genomic_DNA"/>
</dbReference>
<evidence type="ECO:0000313" key="3">
    <source>
        <dbReference type="Proteomes" id="UP001454036"/>
    </source>
</evidence>
<name>A0AAV3R9L9_LITER</name>
<keyword evidence="3" id="KW-1185">Reference proteome</keyword>
<evidence type="ECO:0000313" key="2">
    <source>
        <dbReference type="EMBL" id="GAA0172560.1"/>
    </source>
</evidence>
<reference evidence="2 3" key="1">
    <citation type="submission" date="2024-01" db="EMBL/GenBank/DDBJ databases">
        <title>The complete chloroplast genome sequence of Lithospermum erythrorhizon: insights into the phylogenetic relationship among Boraginaceae species and the maternal lineages of purple gromwells.</title>
        <authorList>
            <person name="Okada T."/>
            <person name="Watanabe K."/>
        </authorList>
    </citation>
    <scope>NUCLEOTIDE SEQUENCE [LARGE SCALE GENOMIC DNA]</scope>
</reference>
<protein>
    <submittedName>
        <fullName evidence="2">Uncharacterized protein</fullName>
    </submittedName>
</protein>
<proteinExistence type="predicted"/>
<comment type="caution">
    <text evidence="2">The sequence shown here is derived from an EMBL/GenBank/DDBJ whole genome shotgun (WGS) entry which is preliminary data.</text>
</comment>
<dbReference type="Proteomes" id="UP001454036">
    <property type="component" value="Unassembled WGS sequence"/>
</dbReference>
<accession>A0AAV3R9L9</accession>
<organism evidence="2 3">
    <name type="scientific">Lithospermum erythrorhizon</name>
    <name type="common">Purple gromwell</name>
    <name type="synonym">Lithospermum officinale var. erythrorhizon</name>
    <dbReference type="NCBI Taxonomy" id="34254"/>
    <lineage>
        <taxon>Eukaryota</taxon>
        <taxon>Viridiplantae</taxon>
        <taxon>Streptophyta</taxon>
        <taxon>Embryophyta</taxon>
        <taxon>Tracheophyta</taxon>
        <taxon>Spermatophyta</taxon>
        <taxon>Magnoliopsida</taxon>
        <taxon>eudicotyledons</taxon>
        <taxon>Gunneridae</taxon>
        <taxon>Pentapetalae</taxon>
        <taxon>asterids</taxon>
        <taxon>lamiids</taxon>
        <taxon>Boraginales</taxon>
        <taxon>Boraginaceae</taxon>
        <taxon>Boraginoideae</taxon>
        <taxon>Lithospermeae</taxon>
        <taxon>Lithospermum</taxon>
    </lineage>
</organism>